<dbReference type="AntiFam" id="ANF00029">
    <property type="entry name" value="Antisense to 16S rRNA"/>
</dbReference>
<feature type="compositionally biased region" description="Basic and acidic residues" evidence="1">
    <location>
        <begin position="25"/>
        <end position="42"/>
    </location>
</feature>
<name>A0AAV9A3E2_ACOGR</name>
<reference evidence="2" key="1">
    <citation type="journal article" date="2023" name="Nat. Commun.">
        <title>Diploid and tetraploid genomes of Acorus and the evolution of monocots.</title>
        <authorList>
            <person name="Ma L."/>
            <person name="Liu K.W."/>
            <person name="Li Z."/>
            <person name="Hsiao Y.Y."/>
            <person name="Qi Y."/>
            <person name="Fu T."/>
            <person name="Tang G.D."/>
            <person name="Zhang D."/>
            <person name="Sun W.H."/>
            <person name="Liu D.K."/>
            <person name="Li Y."/>
            <person name="Chen G.Z."/>
            <person name="Liu X.D."/>
            <person name="Liao X.Y."/>
            <person name="Jiang Y.T."/>
            <person name="Yu X."/>
            <person name="Hao Y."/>
            <person name="Huang J."/>
            <person name="Zhao X.W."/>
            <person name="Ke S."/>
            <person name="Chen Y.Y."/>
            <person name="Wu W.L."/>
            <person name="Hsu J.L."/>
            <person name="Lin Y.F."/>
            <person name="Huang M.D."/>
            <person name="Li C.Y."/>
            <person name="Huang L."/>
            <person name="Wang Z.W."/>
            <person name="Zhao X."/>
            <person name="Zhong W.Y."/>
            <person name="Peng D.H."/>
            <person name="Ahmad S."/>
            <person name="Lan S."/>
            <person name="Zhang J.S."/>
            <person name="Tsai W.C."/>
            <person name="Van de Peer Y."/>
            <person name="Liu Z.J."/>
        </authorList>
    </citation>
    <scope>NUCLEOTIDE SEQUENCE</scope>
    <source>
        <strain evidence="2">SCP</strain>
    </source>
</reference>
<comment type="caution">
    <text evidence="2">The sequence shown here is derived from an EMBL/GenBank/DDBJ whole genome shotgun (WGS) entry which is preliminary data.</text>
</comment>
<organism evidence="2 3">
    <name type="scientific">Acorus gramineus</name>
    <name type="common">Dwarf sweet flag</name>
    <dbReference type="NCBI Taxonomy" id="55184"/>
    <lineage>
        <taxon>Eukaryota</taxon>
        <taxon>Viridiplantae</taxon>
        <taxon>Streptophyta</taxon>
        <taxon>Embryophyta</taxon>
        <taxon>Tracheophyta</taxon>
        <taxon>Spermatophyta</taxon>
        <taxon>Magnoliopsida</taxon>
        <taxon>Liliopsida</taxon>
        <taxon>Acoraceae</taxon>
        <taxon>Acorus</taxon>
    </lineage>
</organism>
<evidence type="ECO:0000313" key="2">
    <source>
        <dbReference type="EMBL" id="KAK1258679.1"/>
    </source>
</evidence>
<feature type="compositionally biased region" description="Polar residues" evidence="1">
    <location>
        <begin position="88"/>
        <end position="97"/>
    </location>
</feature>
<gene>
    <name evidence="2" type="ORF">QJS04_geneDACA024809</name>
</gene>
<dbReference type="EMBL" id="JAUJYN010000014">
    <property type="protein sequence ID" value="KAK1258679.1"/>
    <property type="molecule type" value="Genomic_DNA"/>
</dbReference>
<keyword evidence="3" id="KW-1185">Reference proteome</keyword>
<protein>
    <submittedName>
        <fullName evidence="2">Uncharacterized protein</fullName>
    </submittedName>
</protein>
<sequence>MVPAYQRGRVLSLLHYISLGRKAKESRSIMKGERSQDYEPMKDLSPVKARDVSGHRFPYGYLVTTSPQSKTPPWYGQMSSPKRDVLGDSSSYASGETYSQSVTGGVYRARVHIHRGMLIRDY</sequence>
<evidence type="ECO:0000256" key="1">
    <source>
        <dbReference type="SAM" id="MobiDB-lite"/>
    </source>
</evidence>
<proteinExistence type="predicted"/>
<reference evidence="2" key="2">
    <citation type="submission" date="2023-06" db="EMBL/GenBank/DDBJ databases">
        <authorList>
            <person name="Ma L."/>
            <person name="Liu K.-W."/>
            <person name="Li Z."/>
            <person name="Hsiao Y.-Y."/>
            <person name="Qi Y."/>
            <person name="Fu T."/>
            <person name="Tang G."/>
            <person name="Zhang D."/>
            <person name="Sun W.-H."/>
            <person name="Liu D.-K."/>
            <person name="Li Y."/>
            <person name="Chen G.-Z."/>
            <person name="Liu X.-D."/>
            <person name="Liao X.-Y."/>
            <person name="Jiang Y.-T."/>
            <person name="Yu X."/>
            <person name="Hao Y."/>
            <person name="Huang J."/>
            <person name="Zhao X.-W."/>
            <person name="Ke S."/>
            <person name="Chen Y.-Y."/>
            <person name="Wu W.-L."/>
            <person name="Hsu J.-L."/>
            <person name="Lin Y.-F."/>
            <person name="Huang M.-D."/>
            <person name="Li C.-Y."/>
            <person name="Huang L."/>
            <person name="Wang Z.-W."/>
            <person name="Zhao X."/>
            <person name="Zhong W.-Y."/>
            <person name="Peng D.-H."/>
            <person name="Ahmad S."/>
            <person name="Lan S."/>
            <person name="Zhang J.-S."/>
            <person name="Tsai W.-C."/>
            <person name="Van De Peer Y."/>
            <person name="Liu Z.-J."/>
        </authorList>
    </citation>
    <scope>NUCLEOTIDE SEQUENCE</scope>
    <source>
        <strain evidence="2">SCP</strain>
        <tissue evidence="2">Leaves</tissue>
    </source>
</reference>
<dbReference type="AlphaFoldDB" id="A0AAV9A3E2"/>
<feature type="region of interest" description="Disordered" evidence="1">
    <location>
        <begin position="25"/>
        <end position="44"/>
    </location>
</feature>
<accession>A0AAV9A3E2</accession>
<dbReference type="Proteomes" id="UP001179952">
    <property type="component" value="Unassembled WGS sequence"/>
</dbReference>
<evidence type="ECO:0000313" key="3">
    <source>
        <dbReference type="Proteomes" id="UP001179952"/>
    </source>
</evidence>
<feature type="region of interest" description="Disordered" evidence="1">
    <location>
        <begin position="68"/>
        <end position="97"/>
    </location>
</feature>